<reference evidence="15" key="1">
    <citation type="submission" date="2025-08" db="UniProtKB">
        <authorList>
            <consortium name="RefSeq"/>
        </authorList>
    </citation>
    <scope>IDENTIFICATION</scope>
</reference>
<dbReference type="RefSeq" id="XP_014664204.1">
    <property type="nucleotide sequence ID" value="XM_014808718.1"/>
</dbReference>
<keyword evidence="6" id="KW-0963">Cytoplasm</keyword>
<accession>A0ABM1DW83</accession>
<sequence length="231" mass="26210">MTSCCHRLSDQARRQLERGSKFENLSLGEQRPTQLIRQYGNLYMQVRVEALDALDNLREMDDSDDLKSKLAFSVVVLSFRSVRSTIEQKKAALRHILGIPSIGSGGSSDPAVTDMLESIGYYMRKSTEKYDIRPNVQDVCSQLYSTLFDFPSLSTCHGLTAYIEECVKLAWALSNQIPAYCIEYDANAYNANFHERFHNSNPYSDHVISYLWPALREGEKGPCVYKAIVIT</sequence>
<keyword evidence="14" id="KW-1185">Reference proteome</keyword>
<comment type="similarity">
    <text evidence="4">Belongs to the MIEAP family.</text>
</comment>
<evidence type="ECO:0000256" key="1">
    <source>
        <dbReference type="ARBA" id="ARBA00004294"/>
    </source>
</evidence>
<evidence type="ECO:0000313" key="15">
    <source>
        <dbReference type="RefSeq" id="XP_014664204.1"/>
    </source>
</evidence>
<keyword evidence="9" id="KW-0446">Lipid-binding</keyword>
<evidence type="ECO:0000256" key="9">
    <source>
        <dbReference type="ARBA" id="ARBA00023121"/>
    </source>
</evidence>
<dbReference type="PANTHER" id="PTHR21771:SF1">
    <property type="entry name" value="MITOCHONDRIA-EATING PROTEIN"/>
    <property type="match status" value="1"/>
</dbReference>
<dbReference type="GeneID" id="106806703"/>
<evidence type="ECO:0000256" key="10">
    <source>
        <dbReference type="ARBA" id="ARBA00023128"/>
    </source>
</evidence>
<evidence type="ECO:0000256" key="7">
    <source>
        <dbReference type="ARBA" id="ARBA00022787"/>
    </source>
</evidence>
<evidence type="ECO:0000256" key="5">
    <source>
        <dbReference type="ARBA" id="ARBA00019863"/>
    </source>
</evidence>
<feature type="domain" description="Mitochondria-eating protein C-terminal" evidence="13">
    <location>
        <begin position="31"/>
        <end position="231"/>
    </location>
</feature>
<keyword evidence="11" id="KW-0472">Membrane</keyword>
<dbReference type="Proteomes" id="UP000695022">
    <property type="component" value="Unplaced"/>
</dbReference>
<name>A0ABM1DW83_PRICU</name>
<keyword evidence="7" id="KW-1000">Mitochondrion outer membrane</keyword>
<gene>
    <name evidence="15" type="primary">LOC106806703</name>
</gene>
<evidence type="ECO:0000256" key="6">
    <source>
        <dbReference type="ARBA" id="ARBA00022490"/>
    </source>
</evidence>
<evidence type="ECO:0000256" key="8">
    <source>
        <dbReference type="ARBA" id="ARBA00023054"/>
    </source>
</evidence>
<keyword evidence="8" id="KW-0175">Coiled coil</keyword>
<evidence type="ECO:0000313" key="14">
    <source>
        <dbReference type="Proteomes" id="UP000695022"/>
    </source>
</evidence>
<evidence type="ECO:0000256" key="4">
    <source>
        <dbReference type="ARBA" id="ARBA00008233"/>
    </source>
</evidence>
<protein>
    <recommendedName>
        <fullName evidence="5">Mitochondria-eating protein</fullName>
    </recommendedName>
    <alternativeName>
        <fullName evidence="12">Spermatogenesis-associated protein 18</fullName>
    </alternativeName>
</protein>
<proteinExistence type="inferred from homology"/>
<dbReference type="PANTHER" id="PTHR21771">
    <property type="entry name" value="MITOCHONDRIA-EATING PROTEIN-RELATED"/>
    <property type="match status" value="1"/>
</dbReference>
<evidence type="ECO:0000256" key="2">
    <source>
        <dbReference type="ARBA" id="ARBA00004305"/>
    </source>
</evidence>
<dbReference type="Pfam" id="PF16026">
    <property type="entry name" value="MIEAP"/>
    <property type="match status" value="1"/>
</dbReference>
<evidence type="ECO:0000259" key="13">
    <source>
        <dbReference type="Pfam" id="PF16026"/>
    </source>
</evidence>
<evidence type="ECO:0000256" key="3">
    <source>
        <dbReference type="ARBA" id="ARBA00004496"/>
    </source>
</evidence>
<organism evidence="14 15">
    <name type="scientific">Priapulus caudatus</name>
    <name type="common">Priapulid worm</name>
    <dbReference type="NCBI Taxonomy" id="37621"/>
    <lineage>
        <taxon>Eukaryota</taxon>
        <taxon>Metazoa</taxon>
        <taxon>Ecdysozoa</taxon>
        <taxon>Scalidophora</taxon>
        <taxon>Priapulida</taxon>
        <taxon>Priapulimorpha</taxon>
        <taxon>Priapulimorphida</taxon>
        <taxon>Priapulidae</taxon>
        <taxon>Priapulus</taxon>
    </lineage>
</organism>
<keyword evidence="10" id="KW-0496">Mitochondrion</keyword>
<dbReference type="InterPro" id="IPR031981">
    <property type="entry name" value="MIEAP_C"/>
</dbReference>
<comment type="subcellular location">
    <subcellularLocation>
        <location evidence="3">Cytoplasm</location>
    </subcellularLocation>
    <subcellularLocation>
        <location evidence="2">Mitochondrion matrix</location>
    </subcellularLocation>
    <subcellularLocation>
        <location evidence="1">Mitochondrion outer membrane</location>
    </subcellularLocation>
</comment>
<dbReference type="InterPro" id="IPR026169">
    <property type="entry name" value="MIEAP"/>
</dbReference>
<evidence type="ECO:0000256" key="12">
    <source>
        <dbReference type="ARBA" id="ARBA00032687"/>
    </source>
</evidence>
<evidence type="ECO:0000256" key="11">
    <source>
        <dbReference type="ARBA" id="ARBA00023136"/>
    </source>
</evidence>